<evidence type="ECO:0000313" key="3">
    <source>
        <dbReference type="Proteomes" id="UP000323380"/>
    </source>
</evidence>
<accession>A0A5D0NXX4</accession>
<keyword evidence="1" id="KW-0732">Signal</keyword>
<organism evidence="2 3">
    <name type="scientific">Actinomadura chibensis</name>
    <dbReference type="NCBI Taxonomy" id="392828"/>
    <lineage>
        <taxon>Bacteria</taxon>
        <taxon>Bacillati</taxon>
        <taxon>Actinomycetota</taxon>
        <taxon>Actinomycetes</taxon>
        <taxon>Streptosporangiales</taxon>
        <taxon>Thermomonosporaceae</taxon>
        <taxon>Actinomadura</taxon>
    </lineage>
</organism>
<reference evidence="2 3" key="1">
    <citation type="submission" date="2019-08" db="EMBL/GenBank/DDBJ databases">
        <title>Actinomadura sp. nov. CYP1-5 isolated from mountain soil.</title>
        <authorList>
            <person name="Songsumanus A."/>
            <person name="Kuncharoen N."/>
            <person name="Kudo T."/>
            <person name="Yuki M."/>
            <person name="Igarashi Y."/>
            <person name="Tanasupawat S."/>
        </authorList>
    </citation>
    <scope>NUCLEOTIDE SEQUENCE [LARGE SCALE GENOMIC DNA]</scope>
    <source>
        <strain evidence="2 3">JCM 14158</strain>
    </source>
</reference>
<dbReference type="Pfam" id="PF09471">
    <property type="entry name" value="Peptidase_M64"/>
    <property type="match status" value="1"/>
</dbReference>
<dbReference type="GO" id="GO:0005975">
    <property type="term" value="P:carbohydrate metabolic process"/>
    <property type="evidence" value="ECO:0007669"/>
    <property type="project" value="UniProtKB-ARBA"/>
</dbReference>
<evidence type="ECO:0000313" key="2">
    <source>
        <dbReference type="EMBL" id="TYB49305.1"/>
    </source>
</evidence>
<dbReference type="InterPro" id="IPR024079">
    <property type="entry name" value="MetalloPept_cat_dom_sf"/>
</dbReference>
<protein>
    <submittedName>
        <fullName evidence="2">Peptidase</fullName>
    </submittedName>
</protein>
<keyword evidence="3" id="KW-1185">Reference proteome</keyword>
<dbReference type="Gene3D" id="2.60.40.10">
    <property type="entry name" value="Immunoglobulins"/>
    <property type="match status" value="1"/>
</dbReference>
<dbReference type="AlphaFoldDB" id="A0A5D0NXX4"/>
<evidence type="ECO:0000256" key="1">
    <source>
        <dbReference type="SAM" id="SignalP"/>
    </source>
</evidence>
<dbReference type="GO" id="GO:0008237">
    <property type="term" value="F:metallopeptidase activity"/>
    <property type="evidence" value="ECO:0007669"/>
    <property type="project" value="InterPro"/>
</dbReference>
<name>A0A5D0NXX4_9ACTN</name>
<proteinExistence type="predicted"/>
<gene>
    <name evidence="2" type="ORF">FXF69_09450</name>
</gene>
<comment type="caution">
    <text evidence="2">The sequence shown here is derived from an EMBL/GenBank/DDBJ whole genome shotgun (WGS) entry which is preliminary data.</text>
</comment>
<dbReference type="STRING" id="1220554.GCA_001552135_08040"/>
<dbReference type="InterPro" id="IPR019026">
    <property type="entry name" value="Peptidase_M64_IgA"/>
</dbReference>
<dbReference type="RefSeq" id="WP_083981680.1">
    <property type="nucleotide sequence ID" value="NZ_VSFG01000001.1"/>
</dbReference>
<dbReference type="Gene3D" id="3.40.390.10">
    <property type="entry name" value="Collagenase (Catalytic Domain)"/>
    <property type="match status" value="1"/>
</dbReference>
<dbReference type="InterPro" id="IPR013783">
    <property type="entry name" value="Ig-like_fold"/>
</dbReference>
<dbReference type="Proteomes" id="UP000323380">
    <property type="component" value="Unassembled WGS sequence"/>
</dbReference>
<sequence length="621" mass="67040">MWTTGTTGRTGAIGTAGSRATAVGAAVATVLALAAVPARAADPADATVVPVQVTGDPAKRFNLVILGDGYTPADMPKFRANLAEHLNDLWTIEPFKSYRSYINVYAVEIPSGESGVSCDPSLSSPRRTTPLRMAFWSGCRADGVQRLLVMDSAAAKTYADLVPGASVANRQILALANSDTYGGAGGAYATASGGNAMSALIAPHELGHSLGGLQDEYDYYQRGVPGGTYTGPEPDSVHHTLLTEQEMKTQKTKWWRWLGERSESGGTIGRYEGGLYFSKGVWRPSQHSMMKTLGYYFDQVSRERMTQRISAKVNLVQAHTPTDVPVGADRVLWVEAMHPTGHQLAITWTVDGKLVRNPAGNRGRNGAGNSASLDLSQLHLEKGTHTVQATVVDPTGFVRDPAVRSSAALTQIRTWTVDTNVQTPPGDVPVDFSSSTPTDKPVGADSVVYAETTHPVRSVPSVRWELDGRRVEGGDRDIDLGRFHLTEGTHQLVARVGSKTRAWTIDAEPPTVKYELSKATRVRPGRTPEYVFDGPFTMRLTGADDHAGVVVSEFRVDGDGWFNYFGWPTDSSAPWLFTENGTVIDSLTYGKLGKGRHTIEYRAIDTAGNTTPAAEFKVTLR</sequence>
<feature type="signal peptide" evidence="1">
    <location>
        <begin position="1"/>
        <end position="40"/>
    </location>
</feature>
<feature type="chain" id="PRO_5023045740" evidence="1">
    <location>
        <begin position="41"/>
        <end position="621"/>
    </location>
</feature>
<dbReference type="EMBL" id="VSFG01000001">
    <property type="protein sequence ID" value="TYB49305.1"/>
    <property type="molecule type" value="Genomic_DNA"/>
</dbReference>